<dbReference type="GO" id="GO:0008270">
    <property type="term" value="F:zinc ion binding"/>
    <property type="evidence" value="ECO:0007669"/>
    <property type="project" value="UniProtKB-UniRule"/>
</dbReference>
<accession>B5UA86</accession>
<proteinExistence type="evidence at transcript level"/>
<protein>
    <recommendedName>
        <fullName evidence="10">Metalloendopeptidase</fullName>
        <ecNumber evidence="10">3.4.24.-</ecNumber>
    </recommendedName>
</protein>
<keyword evidence="1 9" id="KW-0645">Protease</keyword>
<feature type="binding site" evidence="9">
    <location>
        <position position="206"/>
    </location>
    <ligand>
        <name>Zn(2+)</name>
        <dbReference type="ChEBI" id="CHEBI:29105"/>
        <note>catalytic</note>
    </ligand>
</feature>
<evidence type="ECO:0000259" key="11">
    <source>
        <dbReference type="PROSITE" id="PS51864"/>
    </source>
</evidence>
<evidence type="ECO:0000313" key="12">
    <source>
        <dbReference type="EMBL" id="BAG74354.1"/>
    </source>
</evidence>
<dbReference type="PRINTS" id="PR00480">
    <property type="entry name" value="ASTACIN"/>
</dbReference>
<evidence type="ECO:0000256" key="2">
    <source>
        <dbReference type="ARBA" id="ARBA00022723"/>
    </source>
</evidence>
<dbReference type="GO" id="GO:0006508">
    <property type="term" value="P:proteolysis"/>
    <property type="evidence" value="ECO:0007669"/>
    <property type="project" value="UniProtKB-KW"/>
</dbReference>
<keyword evidence="4 9" id="KW-0378">Hydrolase</keyword>
<keyword evidence="5 9" id="KW-0862">Zinc</keyword>
<feature type="domain" description="Peptidase M12A" evidence="11">
    <location>
        <begin position="96"/>
        <end position="296"/>
    </location>
</feature>
<dbReference type="SMART" id="SM00235">
    <property type="entry name" value="ZnMc"/>
    <property type="match status" value="1"/>
</dbReference>
<keyword evidence="8" id="KW-1015">Disulfide bond</keyword>
<keyword evidence="7" id="KW-0865">Zymogen</keyword>
<dbReference type="InterPro" id="IPR024079">
    <property type="entry name" value="MetalloPept_cat_dom_sf"/>
</dbReference>
<evidence type="ECO:0000256" key="5">
    <source>
        <dbReference type="ARBA" id="ARBA00022833"/>
    </source>
</evidence>
<dbReference type="Gene3D" id="3.40.390.10">
    <property type="entry name" value="Collagenase (Catalytic Domain)"/>
    <property type="match status" value="1"/>
</dbReference>
<dbReference type="PANTHER" id="PTHR10127:SF899">
    <property type="entry name" value="ASTACIN-LIKE METALLOENDOPEPTIDASE-RELATED"/>
    <property type="match status" value="1"/>
</dbReference>
<dbReference type="PANTHER" id="PTHR10127">
    <property type="entry name" value="DISCOIDIN, CUB, EGF, LAMININ , AND ZINC METALLOPROTEASE DOMAIN CONTAINING"/>
    <property type="match status" value="1"/>
</dbReference>
<comment type="cofactor">
    <cofactor evidence="9 10">
        <name>Zn(2+)</name>
        <dbReference type="ChEBI" id="CHEBI:29105"/>
    </cofactor>
    <text evidence="9 10">Binds 1 zinc ion per subunit.</text>
</comment>
<reference evidence="12" key="1">
    <citation type="submission" date="2008-04" db="EMBL/GenBank/DDBJ databases">
        <title>Different hatching strategy in embryos of two species in the same order, Pacific herring Clupea pallasi and Japanese anchovy Engraulis japonicus belonging to Clupeiformes, and its environmental adaptation.</title>
        <authorList>
            <person name="Kawaguchi M."/>
            <person name="Fujita H."/>
            <person name="Yoshizaki N."/>
            <person name="Hiroi J."/>
            <person name="Okouchi H."/>
            <person name="Nagakura Y."/>
            <person name="Noda T."/>
            <person name="Kikkawa T."/>
            <person name="Minowa Y."/>
            <person name="Watanabe S."/>
            <person name="Katayama S."/>
            <person name="Iwamuro S."/>
            <person name="Iuchi I."/>
            <person name="Yasumasu S."/>
        </authorList>
    </citation>
    <scope>NUCLEOTIDE SEQUENCE</scope>
</reference>
<feature type="binding site" evidence="9">
    <location>
        <position position="200"/>
    </location>
    <ligand>
        <name>Zn(2+)</name>
        <dbReference type="ChEBI" id="CHEBI:29105"/>
        <note>catalytic</note>
    </ligand>
</feature>
<keyword evidence="3 10" id="KW-0732">Signal</keyword>
<dbReference type="Pfam" id="PF01400">
    <property type="entry name" value="Astacin"/>
    <property type="match status" value="1"/>
</dbReference>
<dbReference type="InterPro" id="IPR006026">
    <property type="entry name" value="Peptidase_Metallo"/>
</dbReference>
<dbReference type="MEROPS" id="M12.006"/>
<gene>
    <name evidence="12" type="primary">AcHE3</name>
</gene>
<evidence type="ECO:0000256" key="10">
    <source>
        <dbReference type="RuleBase" id="RU361183"/>
    </source>
</evidence>
<evidence type="ECO:0000256" key="3">
    <source>
        <dbReference type="ARBA" id="ARBA00022729"/>
    </source>
</evidence>
<dbReference type="FunFam" id="3.40.390.10:FF:000040">
    <property type="entry name" value="Metalloendopeptidase"/>
    <property type="match status" value="1"/>
</dbReference>
<feature type="signal peptide" evidence="10">
    <location>
        <begin position="1"/>
        <end position="20"/>
    </location>
</feature>
<evidence type="ECO:0000256" key="9">
    <source>
        <dbReference type="PROSITE-ProRule" id="PRU01211"/>
    </source>
</evidence>
<evidence type="ECO:0000256" key="8">
    <source>
        <dbReference type="ARBA" id="ARBA00023157"/>
    </source>
</evidence>
<dbReference type="EMBL" id="AB433589">
    <property type="protein sequence ID" value="BAG74354.1"/>
    <property type="molecule type" value="mRNA"/>
</dbReference>
<sequence length="299" mass="34555">MSGKVVSMLTLLLALSHALAQESQDNMKEQSAEEKKSRALLYGSYELDTSNDQEEKQETGEEPDITSRIMEANKRIYGYYAGFLMEGDVAVPRGRNARMCADNKPCLWEKSPSGLVRVPYRIAYGFSRAKRGIIKKAMETFHQKTCIRFVPQLPHEMTFLEIESREGCWSYVGKRGYRQVVSLNARGCVYHGIVQHELLHALGFYHEHTRSDRDQHVIINWRNVRRGYYGNFQKRDTNNLNTPYDYGSVMHYGRYFFSNRSGPTITPRRNPGFTLGLQQAMTEIDILKVNRLYECDVPK</sequence>
<feature type="binding site" evidence="9">
    <location>
        <position position="196"/>
    </location>
    <ligand>
        <name>Zn(2+)</name>
        <dbReference type="ChEBI" id="CHEBI:29105"/>
        <note>catalytic</note>
    </ligand>
</feature>
<feature type="chain" id="PRO_5005123528" description="Metalloendopeptidase" evidence="10">
    <location>
        <begin position="21"/>
        <end position="299"/>
    </location>
</feature>
<dbReference type="EC" id="3.4.24.-" evidence="10"/>
<evidence type="ECO:0000256" key="4">
    <source>
        <dbReference type="ARBA" id="ARBA00022801"/>
    </source>
</evidence>
<feature type="active site" evidence="9">
    <location>
        <position position="197"/>
    </location>
</feature>
<comment type="caution">
    <text evidence="9">Lacks conserved residue(s) required for the propagation of feature annotation.</text>
</comment>
<evidence type="ECO:0000256" key="7">
    <source>
        <dbReference type="ARBA" id="ARBA00023145"/>
    </source>
</evidence>
<dbReference type="GO" id="GO:0004222">
    <property type="term" value="F:metalloendopeptidase activity"/>
    <property type="evidence" value="ECO:0007669"/>
    <property type="project" value="UniProtKB-UniRule"/>
</dbReference>
<keyword evidence="2 9" id="KW-0479">Metal-binding</keyword>
<organism evidence="12">
    <name type="scientific">Engraulis japonicus</name>
    <name type="common">Japanese anchovy</name>
    <dbReference type="NCBI Taxonomy" id="42892"/>
    <lineage>
        <taxon>Eukaryota</taxon>
        <taxon>Metazoa</taxon>
        <taxon>Chordata</taxon>
        <taxon>Craniata</taxon>
        <taxon>Vertebrata</taxon>
        <taxon>Euteleostomi</taxon>
        <taxon>Actinopterygii</taxon>
        <taxon>Neopterygii</taxon>
        <taxon>Teleostei</taxon>
        <taxon>Clupei</taxon>
        <taxon>Clupeiformes</taxon>
        <taxon>Clupeoidei</taxon>
        <taxon>Engraulidae</taxon>
        <taxon>Engraulinae</taxon>
        <taxon>Engraulis</taxon>
    </lineage>
</organism>
<name>B5UA86_ENGJA</name>
<keyword evidence="6 9" id="KW-0482">Metalloprotease</keyword>
<dbReference type="SUPFAM" id="SSF55486">
    <property type="entry name" value="Metalloproteases ('zincins'), catalytic domain"/>
    <property type="match status" value="1"/>
</dbReference>
<evidence type="ECO:0000256" key="1">
    <source>
        <dbReference type="ARBA" id="ARBA00022670"/>
    </source>
</evidence>
<evidence type="ECO:0000256" key="6">
    <source>
        <dbReference type="ARBA" id="ARBA00023049"/>
    </source>
</evidence>
<dbReference type="InterPro" id="IPR001506">
    <property type="entry name" value="Peptidase_M12A"/>
</dbReference>
<dbReference type="AlphaFoldDB" id="B5UA86"/>
<dbReference type="PROSITE" id="PS51864">
    <property type="entry name" value="ASTACIN"/>
    <property type="match status" value="1"/>
</dbReference>